<keyword evidence="3" id="KW-1185">Reference proteome</keyword>
<evidence type="ECO:0000313" key="2">
    <source>
        <dbReference type="EMBL" id="MPC57762.1"/>
    </source>
</evidence>
<organism evidence="2 3">
    <name type="scientific">Portunus trituberculatus</name>
    <name type="common">Swimming crab</name>
    <name type="synonym">Neptunus trituberculatus</name>
    <dbReference type="NCBI Taxonomy" id="210409"/>
    <lineage>
        <taxon>Eukaryota</taxon>
        <taxon>Metazoa</taxon>
        <taxon>Ecdysozoa</taxon>
        <taxon>Arthropoda</taxon>
        <taxon>Crustacea</taxon>
        <taxon>Multicrustacea</taxon>
        <taxon>Malacostraca</taxon>
        <taxon>Eumalacostraca</taxon>
        <taxon>Eucarida</taxon>
        <taxon>Decapoda</taxon>
        <taxon>Pleocyemata</taxon>
        <taxon>Brachyura</taxon>
        <taxon>Eubrachyura</taxon>
        <taxon>Portunoidea</taxon>
        <taxon>Portunidae</taxon>
        <taxon>Portuninae</taxon>
        <taxon>Portunus</taxon>
    </lineage>
</organism>
<evidence type="ECO:0000256" key="1">
    <source>
        <dbReference type="SAM" id="MobiDB-lite"/>
    </source>
</evidence>
<accession>A0A5B7GFQ8</accession>
<proteinExistence type="predicted"/>
<gene>
    <name evidence="2" type="ORF">E2C01_051749</name>
</gene>
<name>A0A5B7GFQ8_PORTR</name>
<reference evidence="2 3" key="1">
    <citation type="submission" date="2019-05" db="EMBL/GenBank/DDBJ databases">
        <title>Another draft genome of Portunus trituberculatus and its Hox gene families provides insights of decapod evolution.</title>
        <authorList>
            <person name="Jeong J.-H."/>
            <person name="Song I."/>
            <person name="Kim S."/>
            <person name="Choi T."/>
            <person name="Kim D."/>
            <person name="Ryu S."/>
            <person name="Kim W."/>
        </authorList>
    </citation>
    <scope>NUCLEOTIDE SEQUENCE [LARGE SCALE GENOMIC DNA]</scope>
    <source>
        <tissue evidence="2">Muscle</tissue>
    </source>
</reference>
<dbReference type="Proteomes" id="UP000324222">
    <property type="component" value="Unassembled WGS sequence"/>
</dbReference>
<evidence type="ECO:0000313" key="3">
    <source>
        <dbReference type="Proteomes" id="UP000324222"/>
    </source>
</evidence>
<dbReference type="EMBL" id="VSRR010015059">
    <property type="protein sequence ID" value="MPC57762.1"/>
    <property type="molecule type" value="Genomic_DNA"/>
</dbReference>
<feature type="region of interest" description="Disordered" evidence="1">
    <location>
        <begin position="1"/>
        <end position="26"/>
    </location>
</feature>
<protein>
    <submittedName>
        <fullName evidence="2">Uncharacterized protein</fullName>
    </submittedName>
</protein>
<sequence length="107" mass="12043">MSTVKEDGVEDDSGEWKERGLSSSSSSFSLSFYYSYLSFSCSSSSSLFLMQHASRYITMDILDVTGFTVRLDSCADDMRGDLTCVVVSGWEWRVYVPKVRFDGCFGF</sequence>
<dbReference type="AlphaFoldDB" id="A0A5B7GFQ8"/>
<comment type="caution">
    <text evidence="2">The sequence shown here is derived from an EMBL/GenBank/DDBJ whole genome shotgun (WGS) entry which is preliminary data.</text>
</comment>